<evidence type="ECO:0000256" key="3">
    <source>
        <dbReference type="ARBA" id="ARBA00022833"/>
    </source>
</evidence>
<feature type="compositionally biased region" description="Basic and acidic residues" evidence="5">
    <location>
        <begin position="346"/>
        <end position="364"/>
    </location>
</feature>
<protein>
    <recommendedName>
        <fullName evidence="7">C3H1-type domain-containing protein</fullName>
    </recommendedName>
</protein>
<reference evidence="9" key="2">
    <citation type="submission" date="2024-04" db="EMBL/GenBank/DDBJ databases">
        <authorList>
            <person name="Chen Y."/>
            <person name="Shah S."/>
            <person name="Dougan E. K."/>
            <person name="Thang M."/>
            <person name="Chan C."/>
        </authorList>
    </citation>
    <scope>NUCLEOTIDE SEQUENCE [LARGE SCALE GENOMIC DNA]</scope>
</reference>
<dbReference type="InterPro" id="IPR012337">
    <property type="entry name" value="RNaseH-like_sf"/>
</dbReference>
<keyword evidence="6" id="KW-0472">Membrane</keyword>
<dbReference type="AlphaFoldDB" id="A0A9P1M2C9"/>
<feature type="transmembrane region" description="Helical" evidence="6">
    <location>
        <begin position="845"/>
        <end position="868"/>
    </location>
</feature>
<dbReference type="OrthoDB" id="10687951at2759"/>
<dbReference type="EMBL" id="CAMXCT020006656">
    <property type="protein sequence ID" value="CAL1171158.1"/>
    <property type="molecule type" value="Genomic_DNA"/>
</dbReference>
<dbReference type="PROSITE" id="PS50103">
    <property type="entry name" value="ZF_C3H1"/>
    <property type="match status" value="1"/>
</dbReference>
<dbReference type="GO" id="GO:0008270">
    <property type="term" value="F:zinc ion binding"/>
    <property type="evidence" value="ECO:0007669"/>
    <property type="project" value="UniProtKB-KW"/>
</dbReference>
<comment type="caution">
    <text evidence="8">The sequence shown here is derived from an EMBL/GenBank/DDBJ whole genome shotgun (WGS) entry which is preliminary data.</text>
</comment>
<dbReference type="InterPro" id="IPR000571">
    <property type="entry name" value="Znf_CCCH"/>
</dbReference>
<organism evidence="8">
    <name type="scientific">Cladocopium goreaui</name>
    <dbReference type="NCBI Taxonomy" id="2562237"/>
    <lineage>
        <taxon>Eukaryota</taxon>
        <taxon>Sar</taxon>
        <taxon>Alveolata</taxon>
        <taxon>Dinophyceae</taxon>
        <taxon>Suessiales</taxon>
        <taxon>Symbiodiniaceae</taxon>
        <taxon>Cladocopium</taxon>
    </lineage>
</organism>
<keyword evidence="6" id="KW-0812">Transmembrane</keyword>
<feature type="zinc finger region" description="C3H1-type" evidence="4">
    <location>
        <begin position="158"/>
        <end position="185"/>
    </location>
</feature>
<evidence type="ECO:0000313" key="8">
    <source>
        <dbReference type="EMBL" id="CAI4017783.1"/>
    </source>
</evidence>
<dbReference type="SUPFAM" id="SSF53098">
    <property type="entry name" value="Ribonuclease H-like"/>
    <property type="match status" value="1"/>
</dbReference>
<feature type="region of interest" description="Disordered" evidence="5">
    <location>
        <begin position="334"/>
        <end position="368"/>
    </location>
</feature>
<proteinExistence type="predicted"/>
<feature type="transmembrane region" description="Helical" evidence="6">
    <location>
        <begin position="889"/>
        <end position="911"/>
    </location>
</feature>
<keyword evidence="1 4" id="KW-0479">Metal-binding</keyword>
<dbReference type="GO" id="GO:0003676">
    <property type="term" value="F:nucleic acid binding"/>
    <property type="evidence" value="ECO:0007669"/>
    <property type="project" value="InterPro"/>
</dbReference>
<feature type="non-terminal residue" evidence="8">
    <location>
        <position position="938"/>
    </location>
</feature>
<evidence type="ECO:0000256" key="2">
    <source>
        <dbReference type="ARBA" id="ARBA00022771"/>
    </source>
</evidence>
<dbReference type="SUPFAM" id="SSF90229">
    <property type="entry name" value="CCCH zinc finger"/>
    <property type="match status" value="1"/>
</dbReference>
<accession>A0A9P1M2C9</accession>
<evidence type="ECO:0000256" key="4">
    <source>
        <dbReference type="PROSITE-ProRule" id="PRU00723"/>
    </source>
</evidence>
<dbReference type="Gene3D" id="3.30.420.10">
    <property type="entry name" value="Ribonuclease H-like superfamily/Ribonuclease H"/>
    <property type="match status" value="1"/>
</dbReference>
<evidence type="ECO:0000313" key="9">
    <source>
        <dbReference type="EMBL" id="CAL1171158.1"/>
    </source>
</evidence>
<evidence type="ECO:0000256" key="5">
    <source>
        <dbReference type="SAM" id="MobiDB-lite"/>
    </source>
</evidence>
<dbReference type="InterPro" id="IPR036855">
    <property type="entry name" value="Znf_CCCH_sf"/>
</dbReference>
<sequence>FAASTASWDPVLPAFESERMDKRGGRAHLIETIVETVDDPEEEFPLFPVLSKAVNQIRTEAIQAVTEAREHEFRSQVQRLQKEADDSREEDIRSLEERTISFKEAASLRLLALPENAGALRQWKNTLIPMLNSLDKSPEGPVYNWLKEAFQANRDPSDGKKGPCIFFPRGLCRRGTDCPYRHEGTPAADPKAKAKPAAVAKPEAAAMVALVGSVIGAAAYVPPTVQEVYQVEWALDSSAGEHLASREEDDSFVHGVPATASPAFDGERVSRVEDTEPASEAVGSSISVIEVAGGDFVVDLIEPISHDREAPDFAVETPEGLKDFEVHTPLELMPDFSADVPSKGASDPRDPKDLSPGDPPDMHASRGTGHVPFDHLLCHQPASRHCDVCHQAKLRQRPHKRFHNQSESSRAAQVIEAPTEFLQRISIDHMESTEEGLRGEQYALICVDQFSWVLYAYPSKSKSQAAVGSALRHFCRGKRPVVALDRYPSLLVAICDLHMVSDPAAPNSPIHNALVESSIDVIRQGTRSLLVQSGLNIMHWLCAMSRFSYQYDLSSPPTLADGSLRVHSGMCCKDVHVLLDLTLLSSSDRVREIITRDFIAPTGPWIFPLTKIPMLSTLTPEIPVPPAVSDDAVEPARNRSITRRRLLAYGHTEACEGCLNGTYQHTADCRARFNALLNESDPLALVEVQDPVHLWGSVPCTAWSPWQNMALAQYGEPYRIKLEEKRELSRQYVVKFKQAADVVKMSRGGSVTFEWSKDSSGWKDPVVEQTMEALELTGVRVHGCSFNLQIHGKRVMFDKVPAMPVVPFVQHEHREKYVFESMPSFPVLATIHKLLTRQEMMADPLALQAVADAVNVAILFGLLWNNVIRLADATRAFLQAELLAKQDTYVSLLFEAAFLAVCSFCVAAALFRCLASSAVDQRWEAAHFESELAHVFLL</sequence>
<evidence type="ECO:0000259" key="7">
    <source>
        <dbReference type="PROSITE" id="PS50103"/>
    </source>
</evidence>
<keyword evidence="6" id="KW-1133">Transmembrane helix</keyword>
<feature type="non-terminal residue" evidence="8">
    <location>
        <position position="1"/>
    </location>
</feature>
<keyword evidence="3 4" id="KW-0862">Zinc</keyword>
<evidence type="ECO:0000256" key="6">
    <source>
        <dbReference type="SAM" id="Phobius"/>
    </source>
</evidence>
<dbReference type="EMBL" id="CAMXCT010006656">
    <property type="protein sequence ID" value="CAI4017783.1"/>
    <property type="molecule type" value="Genomic_DNA"/>
</dbReference>
<dbReference type="InterPro" id="IPR036397">
    <property type="entry name" value="RNaseH_sf"/>
</dbReference>
<evidence type="ECO:0000256" key="1">
    <source>
        <dbReference type="ARBA" id="ARBA00022723"/>
    </source>
</evidence>
<gene>
    <name evidence="8" type="ORF">C1SCF055_LOCUS42403</name>
</gene>
<keyword evidence="2 4" id="KW-0863">Zinc-finger</keyword>
<name>A0A9P1M2C9_9DINO</name>
<reference evidence="8" key="1">
    <citation type="submission" date="2022-10" db="EMBL/GenBank/DDBJ databases">
        <authorList>
            <person name="Chen Y."/>
            <person name="Dougan E. K."/>
            <person name="Chan C."/>
            <person name="Rhodes N."/>
            <person name="Thang M."/>
        </authorList>
    </citation>
    <scope>NUCLEOTIDE SEQUENCE</scope>
</reference>
<feature type="domain" description="C3H1-type" evidence="7">
    <location>
        <begin position="158"/>
        <end position="185"/>
    </location>
</feature>